<organism evidence="7 8">
    <name type="scientific">Pseudonocardia sulfidoxydans NBRC 16205</name>
    <dbReference type="NCBI Taxonomy" id="1223511"/>
    <lineage>
        <taxon>Bacteria</taxon>
        <taxon>Bacillati</taxon>
        <taxon>Actinomycetota</taxon>
        <taxon>Actinomycetes</taxon>
        <taxon>Pseudonocardiales</taxon>
        <taxon>Pseudonocardiaceae</taxon>
        <taxon>Pseudonocardia</taxon>
    </lineage>
</organism>
<feature type="transmembrane region" description="Helical" evidence="6">
    <location>
        <begin position="12"/>
        <end position="28"/>
    </location>
</feature>
<evidence type="ECO:0000313" key="8">
    <source>
        <dbReference type="Proteomes" id="UP000321685"/>
    </source>
</evidence>
<dbReference type="GO" id="GO:0033573">
    <property type="term" value="C:high-affinity iron permease complex"/>
    <property type="evidence" value="ECO:0007669"/>
    <property type="project" value="InterPro"/>
</dbReference>
<dbReference type="InterPro" id="IPR004923">
    <property type="entry name" value="FTR1/Fip1/EfeU"/>
</dbReference>
<dbReference type="GO" id="GO:0015093">
    <property type="term" value="F:ferrous iron transmembrane transporter activity"/>
    <property type="evidence" value="ECO:0007669"/>
    <property type="project" value="TreeGrafter"/>
</dbReference>
<feature type="transmembrane region" description="Helical" evidence="6">
    <location>
        <begin position="104"/>
        <end position="126"/>
    </location>
</feature>
<feature type="transmembrane region" description="Helical" evidence="6">
    <location>
        <begin position="146"/>
        <end position="167"/>
    </location>
</feature>
<feature type="transmembrane region" description="Helical" evidence="6">
    <location>
        <begin position="179"/>
        <end position="198"/>
    </location>
</feature>
<dbReference type="AlphaFoldDB" id="A0A511DGN8"/>
<reference evidence="7 8" key="1">
    <citation type="submission" date="2019-07" db="EMBL/GenBank/DDBJ databases">
        <title>Whole genome shotgun sequence of Pseudonocardia sulfidoxydans NBRC 16205.</title>
        <authorList>
            <person name="Hosoyama A."/>
            <person name="Uohara A."/>
            <person name="Ohji S."/>
            <person name="Ichikawa N."/>
        </authorList>
    </citation>
    <scope>NUCLEOTIDE SEQUENCE [LARGE SCALE GENOMIC DNA]</scope>
    <source>
        <strain evidence="7 8">NBRC 16205</strain>
    </source>
</reference>
<dbReference type="EMBL" id="BJVJ01000020">
    <property type="protein sequence ID" value="GEL23543.1"/>
    <property type="molecule type" value="Genomic_DNA"/>
</dbReference>
<evidence type="ECO:0000256" key="5">
    <source>
        <dbReference type="ARBA" id="ARBA00023136"/>
    </source>
</evidence>
<evidence type="ECO:0000256" key="1">
    <source>
        <dbReference type="ARBA" id="ARBA00004141"/>
    </source>
</evidence>
<dbReference type="NCBIfam" id="NF041756">
    <property type="entry name" value="EfeU"/>
    <property type="match status" value="1"/>
</dbReference>
<feature type="transmembrane region" description="Helical" evidence="6">
    <location>
        <begin position="73"/>
        <end position="92"/>
    </location>
</feature>
<proteinExistence type="inferred from homology"/>
<evidence type="ECO:0000256" key="2">
    <source>
        <dbReference type="ARBA" id="ARBA00008333"/>
    </source>
</evidence>
<accession>A0A511DGN8</accession>
<evidence type="ECO:0000256" key="3">
    <source>
        <dbReference type="ARBA" id="ARBA00022692"/>
    </source>
</evidence>
<dbReference type="Pfam" id="PF03239">
    <property type="entry name" value="FTR1"/>
    <property type="match status" value="1"/>
</dbReference>
<protein>
    <submittedName>
        <fullName evidence="7">Iron permease</fullName>
    </submittedName>
</protein>
<evidence type="ECO:0000256" key="4">
    <source>
        <dbReference type="ARBA" id="ARBA00022989"/>
    </source>
</evidence>
<comment type="subcellular location">
    <subcellularLocation>
        <location evidence="1">Membrane</location>
        <topology evidence="1">Multi-pass membrane protein</topology>
    </subcellularLocation>
</comment>
<gene>
    <name evidence="7" type="ORF">PSU4_24970</name>
</gene>
<dbReference type="RefSeq" id="WP_147106824.1">
    <property type="nucleotide sequence ID" value="NZ_BJVJ01000020.1"/>
</dbReference>
<evidence type="ECO:0000256" key="6">
    <source>
        <dbReference type="SAM" id="Phobius"/>
    </source>
</evidence>
<dbReference type="Proteomes" id="UP000321685">
    <property type="component" value="Unassembled WGS sequence"/>
</dbReference>
<dbReference type="PANTHER" id="PTHR31632">
    <property type="entry name" value="IRON TRANSPORTER FTH1"/>
    <property type="match status" value="1"/>
</dbReference>
<keyword evidence="3 6" id="KW-0812">Transmembrane</keyword>
<comment type="similarity">
    <text evidence="2">Belongs to the oxidase-dependent Fe transporter (OFeT) (TC 9.A.10.1) family.</text>
</comment>
<name>A0A511DGN8_9PSEU</name>
<feature type="transmembrane region" description="Helical" evidence="6">
    <location>
        <begin position="243"/>
        <end position="263"/>
    </location>
</feature>
<comment type="caution">
    <text evidence="7">The sequence shown here is derived from an EMBL/GenBank/DDBJ whole genome shotgun (WGS) entry which is preliminary data.</text>
</comment>
<sequence length="277" mass="28747">MLATFIIGLREGLEASLVVGIVASFLVARGRRDALRSVWIGVGTAVVICIAVGVVLEIVTADLPQAAQEGLETVIGLLAVAMVTYMVIWMRSHARDLRAELESSAGAALAAGSTTALVAMAFLAVLREGFETAVFLLAAFQASTSPLLAGLGALLGVVAAVALGYGIYRGGVKLNMARFFRVTGVVLVVVAGGLLTTAAHTAHEAGWIDIGQTRALDLSWLVLPGTPVSSLLTGVLGIQPYPVVLEVVVWLVYVVPLLIYVLAPTTKRRTPAPAPAA</sequence>
<dbReference type="PANTHER" id="PTHR31632:SF2">
    <property type="entry name" value="PLASMA MEMBRANE IRON PERMEASE"/>
    <property type="match status" value="1"/>
</dbReference>
<keyword evidence="5 6" id="KW-0472">Membrane</keyword>
<evidence type="ECO:0000313" key="7">
    <source>
        <dbReference type="EMBL" id="GEL23543.1"/>
    </source>
</evidence>
<keyword evidence="8" id="KW-1185">Reference proteome</keyword>
<feature type="transmembrane region" description="Helical" evidence="6">
    <location>
        <begin position="40"/>
        <end position="61"/>
    </location>
</feature>
<keyword evidence="4 6" id="KW-1133">Transmembrane helix</keyword>
<dbReference type="OrthoDB" id="7260758at2"/>